<organism evidence="4 5">
    <name type="scientific">Roseivirga pacifica</name>
    <dbReference type="NCBI Taxonomy" id="1267423"/>
    <lineage>
        <taxon>Bacteria</taxon>
        <taxon>Pseudomonadati</taxon>
        <taxon>Bacteroidota</taxon>
        <taxon>Cytophagia</taxon>
        <taxon>Cytophagales</taxon>
        <taxon>Roseivirgaceae</taxon>
        <taxon>Roseivirga</taxon>
    </lineage>
</organism>
<protein>
    <submittedName>
        <fullName evidence="4">Uncharacterized protein</fullName>
    </submittedName>
</protein>
<evidence type="ECO:0000313" key="4">
    <source>
        <dbReference type="EMBL" id="SEW33684.1"/>
    </source>
</evidence>
<proteinExistence type="predicted"/>
<feature type="region of interest" description="Disordered" evidence="1">
    <location>
        <begin position="57"/>
        <end position="79"/>
    </location>
</feature>
<dbReference type="AlphaFoldDB" id="A0A1I0R072"/>
<reference evidence="5" key="1">
    <citation type="submission" date="2016-10" db="EMBL/GenBank/DDBJ databases">
        <authorList>
            <person name="Varghese N."/>
            <person name="Submissions S."/>
        </authorList>
    </citation>
    <scope>NUCLEOTIDE SEQUENCE [LARGE SCALE GENOMIC DNA]</scope>
    <source>
        <strain evidence="5">CGMCC 1.12402</strain>
    </source>
</reference>
<evidence type="ECO:0000256" key="3">
    <source>
        <dbReference type="SAM" id="SignalP"/>
    </source>
</evidence>
<name>A0A1I0R072_9BACT</name>
<evidence type="ECO:0000256" key="1">
    <source>
        <dbReference type="SAM" id="MobiDB-lite"/>
    </source>
</evidence>
<keyword evidence="5" id="KW-1185">Reference proteome</keyword>
<accession>A0A1I0R072</accession>
<keyword evidence="2" id="KW-0812">Transmembrane</keyword>
<dbReference type="RefSeq" id="WP_090259413.1">
    <property type="nucleotide sequence ID" value="NZ_FOIR01000002.1"/>
</dbReference>
<evidence type="ECO:0000313" key="5">
    <source>
        <dbReference type="Proteomes" id="UP000199437"/>
    </source>
</evidence>
<dbReference type="STRING" id="1267423.SAMN05216290_3041"/>
<feature type="signal peptide" evidence="3">
    <location>
        <begin position="1"/>
        <end position="25"/>
    </location>
</feature>
<evidence type="ECO:0000256" key="2">
    <source>
        <dbReference type="SAM" id="Phobius"/>
    </source>
</evidence>
<dbReference type="GeneID" id="99987722"/>
<feature type="chain" id="PRO_5011594547" evidence="3">
    <location>
        <begin position="26"/>
        <end position="138"/>
    </location>
</feature>
<keyword evidence="2" id="KW-1133">Transmembrane helix</keyword>
<dbReference type="EMBL" id="FOIR01000002">
    <property type="protein sequence ID" value="SEW33684.1"/>
    <property type="molecule type" value="Genomic_DNA"/>
</dbReference>
<dbReference type="Proteomes" id="UP000199437">
    <property type="component" value="Unassembled WGS sequence"/>
</dbReference>
<sequence>MKKELSKILLAVTMLFLCGVAQLSAHTVSASANDHSISLSQSDEPAGNIHESQAMLSAATSKRQGNNEEPLIIEETEMEEDDKHSAKRYLESIFYFSIILFSLILGFNFLNNNSAYINERLSYINYFRWYIVFQVFRI</sequence>
<gene>
    <name evidence="4" type="ORF">SAMN05216290_3041</name>
</gene>
<keyword evidence="3" id="KW-0732">Signal</keyword>
<feature type="transmembrane region" description="Helical" evidence="2">
    <location>
        <begin position="93"/>
        <end position="110"/>
    </location>
</feature>
<keyword evidence="2" id="KW-0472">Membrane</keyword>